<evidence type="ECO:0000256" key="2">
    <source>
        <dbReference type="ARBA" id="ARBA00012925"/>
    </source>
</evidence>
<dbReference type="Pfam" id="PF00194">
    <property type="entry name" value="Carb_anhydrase"/>
    <property type="match status" value="1"/>
</dbReference>
<dbReference type="SMART" id="SM01057">
    <property type="entry name" value="Carb_anhydrase"/>
    <property type="match status" value="1"/>
</dbReference>
<protein>
    <recommendedName>
        <fullName evidence="2">carbonic anhydrase</fullName>
        <ecNumber evidence="2">4.2.1.1</ecNumber>
    </recommendedName>
</protein>
<dbReference type="PANTHER" id="PTHR18952">
    <property type="entry name" value="CARBONIC ANHYDRASE"/>
    <property type="match status" value="1"/>
</dbReference>
<dbReference type="SUPFAM" id="SSF51069">
    <property type="entry name" value="Carbonic anhydrase"/>
    <property type="match status" value="1"/>
</dbReference>
<dbReference type="InterPro" id="IPR041891">
    <property type="entry name" value="Alpha_CA_prokaryot-like"/>
</dbReference>
<keyword evidence="9" id="KW-1185">Reference proteome</keyword>
<evidence type="ECO:0000256" key="3">
    <source>
        <dbReference type="ARBA" id="ARBA00022723"/>
    </source>
</evidence>
<comment type="similarity">
    <text evidence="1">Belongs to the alpha-carbonic anhydrase family.</text>
</comment>
<proteinExistence type="inferred from homology"/>
<evidence type="ECO:0000256" key="6">
    <source>
        <dbReference type="ARBA" id="ARBA00048348"/>
    </source>
</evidence>
<dbReference type="CDD" id="cd03124">
    <property type="entry name" value="alpha_CA_prokaryotic_like"/>
    <property type="match status" value="1"/>
</dbReference>
<accession>A0ABW6IF60</accession>
<evidence type="ECO:0000256" key="4">
    <source>
        <dbReference type="ARBA" id="ARBA00022833"/>
    </source>
</evidence>
<sequence length="254" mass="27710">MKALKATCFILSVLGGIVAYLPPVGAGEELLHWSYGGEANPTQWGRLGHDFALCEVGRDQSPIDIDDAVIGSPSTIEFNYASVPLVVVNNRHTIQVNYAEGSTVKIDGDEYELLQFHFHTPSEHTAEGFASAMELHLVHRNEAGELAVVGIMLELGEAHPLIDTLWENIPEVGTTQTTNLTINAADLLPDSIAYFSYSGSLTTPPCSEGVRWNVMREPVQVSEAQIAAFEALYPVNARPIQSTNGRIIELHEDE</sequence>
<keyword evidence="4" id="KW-0862">Zinc</keyword>
<feature type="domain" description="Alpha-carbonic anhydrase" evidence="7">
    <location>
        <begin position="31"/>
        <end position="254"/>
    </location>
</feature>
<keyword evidence="3" id="KW-0479">Metal-binding</keyword>
<dbReference type="InterPro" id="IPR036398">
    <property type="entry name" value="CA_dom_sf"/>
</dbReference>
<dbReference type="RefSeq" id="WP_377963865.1">
    <property type="nucleotide sequence ID" value="NZ_JBHZOL010000060.1"/>
</dbReference>
<dbReference type="EMBL" id="JBHZOL010000060">
    <property type="protein sequence ID" value="MFE4106270.1"/>
    <property type="molecule type" value="Genomic_DNA"/>
</dbReference>
<evidence type="ECO:0000313" key="8">
    <source>
        <dbReference type="EMBL" id="MFE4106270.1"/>
    </source>
</evidence>
<evidence type="ECO:0000259" key="7">
    <source>
        <dbReference type="PROSITE" id="PS51144"/>
    </source>
</evidence>
<evidence type="ECO:0000313" key="9">
    <source>
        <dbReference type="Proteomes" id="UP001600165"/>
    </source>
</evidence>
<keyword evidence="5" id="KW-0456">Lyase</keyword>
<dbReference type="Proteomes" id="UP001600165">
    <property type="component" value="Unassembled WGS sequence"/>
</dbReference>
<dbReference type="PROSITE" id="PS51144">
    <property type="entry name" value="ALPHA_CA_2"/>
    <property type="match status" value="1"/>
</dbReference>
<dbReference type="Gene3D" id="3.10.200.10">
    <property type="entry name" value="Alpha carbonic anhydrase"/>
    <property type="match status" value="1"/>
</dbReference>
<reference evidence="8 9" key="1">
    <citation type="submission" date="2024-10" db="EMBL/GenBank/DDBJ databases">
        <authorList>
            <person name="Ratan Roy A."/>
            <person name="Morales Sandoval P.H."/>
            <person name="De Los Santos Villalobos S."/>
            <person name="Chakraborty S."/>
            <person name="Mukherjee J."/>
        </authorList>
    </citation>
    <scope>NUCLEOTIDE SEQUENCE [LARGE SCALE GENOMIC DNA]</scope>
    <source>
        <strain evidence="8 9">S1</strain>
    </source>
</reference>
<dbReference type="InterPro" id="IPR023561">
    <property type="entry name" value="Carbonic_anhydrase_a-class"/>
</dbReference>
<dbReference type="EC" id="4.2.1.1" evidence="2"/>
<comment type="caution">
    <text evidence="8">The sequence shown here is derived from an EMBL/GenBank/DDBJ whole genome shotgun (WGS) entry which is preliminary data.</text>
</comment>
<gene>
    <name evidence="8" type="ORF">ACFVKH_08285</name>
</gene>
<organism evidence="8 9">
    <name type="scientific">Almyronema epifaneia S1</name>
    <dbReference type="NCBI Taxonomy" id="2991925"/>
    <lineage>
        <taxon>Bacteria</taxon>
        <taxon>Bacillati</taxon>
        <taxon>Cyanobacteriota</taxon>
        <taxon>Cyanophyceae</taxon>
        <taxon>Nodosilineales</taxon>
        <taxon>Nodosilineaceae</taxon>
        <taxon>Almyronema</taxon>
        <taxon>Almyronema epifaneia</taxon>
    </lineage>
</organism>
<name>A0ABW6IF60_9CYAN</name>
<dbReference type="InterPro" id="IPR001148">
    <property type="entry name" value="CA_dom"/>
</dbReference>
<evidence type="ECO:0000256" key="1">
    <source>
        <dbReference type="ARBA" id="ARBA00010718"/>
    </source>
</evidence>
<evidence type="ECO:0000256" key="5">
    <source>
        <dbReference type="ARBA" id="ARBA00023239"/>
    </source>
</evidence>
<dbReference type="PANTHER" id="PTHR18952:SF265">
    <property type="entry name" value="CARBONIC ANHYDRASE"/>
    <property type="match status" value="1"/>
</dbReference>
<comment type="catalytic activity">
    <reaction evidence="6">
        <text>hydrogencarbonate + H(+) = CO2 + H2O</text>
        <dbReference type="Rhea" id="RHEA:10748"/>
        <dbReference type="ChEBI" id="CHEBI:15377"/>
        <dbReference type="ChEBI" id="CHEBI:15378"/>
        <dbReference type="ChEBI" id="CHEBI:16526"/>
        <dbReference type="ChEBI" id="CHEBI:17544"/>
        <dbReference type="EC" id="4.2.1.1"/>
    </reaction>
</comment>